<feature type="transmembrane region" description="Helical" evidence="1">
    <location>
        <begin position="57"/>
        <end position="75"/>
    </location>
</feature>
<dbReference type="Pfam" id="PF10990">
    <property type="entry name" value="DUF2809"/>
    <property type="match status" value="1"/>
</dbReference>
<sequence length="125" mass="13476">MRQRLWWSLTASAILGAGLGVRAFTGGAFAKYAGIALYAALVYALVAWLFPRLAPQWTAVAATGFCWLVELAQLTPWPAELSERSVIARLVLGSTFNPPDLFWYFVGAAVLFGAHAVAVRSVTST</sequence>
<evidence type="ECO:0000313" key="3">
    <source>
        <dbReference type="Proteomes" id="UP000619260"/>
    </source>
</evidence>
<dbReference type="AlphaFoldDB" id="A0A8J3YU68"/>
<keyword evidence="1" id="KW-1133">Transmembrane helix</keyword>
<dbReference type="EMBL" id="BOPF01000032">
    <property type="protein sequence ID" value="GIJ49940.1"/>
    <property type="molecule type" value="Genomic_DNA"/>
</dbReference>
<accession>A0A8J3YU68</accession>
<dbReference type="Proteomes" id="UP000619260">
    <property type="component" value="Unassembled WGS sequence"/>
</dbReference>
<name>A0A8J3YU68_9ACTN</name>
<keyword evidence="3" id="KW-1185">Reference proteome</keyword>
<gene>
    <name evidence="2" type="ORF">Val02_68260</name>
</gene>
<organism evidence="2 3">
    <name type="scientific">Virgisporangium aliadipatigenens</name>
    <dbReference type="NCBI Taxonomy" id="741659"/>
    <lineage>
        <taxon>Bacteria</taxon>
        <taxon>Bacillati</taxon>
        <taxon>Actinomycetota</taxon>
        <taxon>Actinomycetes</taxon>
        <taxon>Micromonosporales</taxon>
        <taxon>Micromonosporaceae</taxon>
        <taxon>Virgisporangium</taxon>
    </lineage>
</organism>
<evidence type="ECO:0000313" key="2">
    <source>
        <dbReference type="EMBL" id="GIJ49940.1"/>
    </source>
</evidence>
<keyword evidence="1" id="KW-0812">Transmembrane</keyword>
<evidence type="ECO:0000256" key="1">
    <source>
        <dbReference type="SAM" id="Phobius"/>
    </source>
</evidence>
<dbReference type="InterPro" id="IPR021257">
    <property type="entry name" value="DUF2809"/>
</dbReference>
<keyword evidence="1" id="KW-0472">Membrane</keyword>
<proteinExistence type="predicted"/>
<reference evidence="2" key="1">
    <citation type="submission" date="2021-01" db="EMBL/GenBank/DDBJ databases">
        <title>Whole genome shotgun sequence of Virgisporangium aliadipatigenens NBRC 105644.</title>
        <authorList>
            <person name="Komaki H."/>
            <person name="Tamura T."/>
        </authorList>
    </citation>
    <scope>NUCLEOTIDE SEQUENCE</scope>
    <source>
        <strain evidence="2">NBRC 105644</strain>
    </source>
</reference>
<protein>
    <submittedName>
        <fullName evidence="2">Membrane protein</fullName>
    </submittedName>
</protein>
<feature type="transmembrane region" description="Helical" evidence="1">
    <location>
        <begin position="101"/>
        <end position="119"/>
    </location>
</feature>
<feature type="transmembrane region" description="Helical" evidence="1">
    <location>
        <begin position="33"/>
        <end position="50"/>
    </location>
</feature>
<comment type="caution">
    <text evidence="2">The sequence shown here is derived from an EMBL/GenBank/DDBJ whole genome shotgun (WGS) entry which is preliminary data.</text>
</comment>
<dbReference type="RefSeq" id="WP_203903394.1">
    <property type="nucleotide sequence ID" value="NZ_BOPF01000032.1"/>
</dbReference>